<keyword evidence="3" id="KW-0146">Chitin degradation</keyword>
<gene>
    <name evidence="10" type="ORF">M422DRAFT_60888</name>
</gene>
<keyword evidence="5 7" id="KW-0326">Glycosidase</keyword>
<keyword evidence="4" id="KW-0119">Carbohydrate metabolism</keyword>
<evidence type="ECO:0000313" key="11">
    <source>
        <dbReference type="Proteomes" id="UP000054279"/>
    </source>
</evidence>
<keyword evidence="2 7" id="KW-0378">Hydrolase</keyword>
<evidence type="ECO:0000256" key="1">
    <source>
        <dbReference type="ARBA" id="ARBA00000822"/>
    </source>
</evidence>
<evidence type="ECO:0000256" key="2">
    <source>
        <dbReference type="ARBA" id="ARBA00022801"/>
    </source>
</evidence>
<comment type="catalytic activity">
    <reaction evidence="1">
        <text>Random endo-hydrolysis of N-acetyl-beta-D-glucosaminide (1-&gt;4)-beta-linkages in chitin and chitodextrins.</text>
        <dbReference type="EC" id="3.2.1.14"/>
    </reaction>
</comment>
<comment type="similarity">
    <text evidence="8">Belongs to the glycosyl hydrolase 18 family.</text>
</comment>
<dbReference type="EMBL" id="KN837165">
    <property type="protein sequence ID" value="KIJ37863.1"/>
    <property type="molecule type" value="Genomic_DNA"/>
</dbReference>
<evidence type="ECO:0000256" key="4">
    <source>
        <dbReference type="ARBA" id="ARBA00023277"/>
    </source>
</evidence>
<dbReference type="OrthoDB" id="73875at2759"/>
<evidence type="ECO:0000256" key="3">
    <source>
        <dbReference type="ARBA" id="ARBA00023024"/>
    </source>
</evidence>
<dbReference type="HOGENOM" id="CLU_002833_2_0_1"/>
<dbReference type="InterPro" id="IPR050314">
    <property type="entry name" value="Glycosyl_Hydrlase_18"/>
</dbReference>
<organism evidence="10 11">
    <name type="scientific">Sphaerobolus stellatus (strain SS14)</name>
    <dbReference type="NCBI Taxonomy" id="990650"/>
    <lineage>
        <taxon>Eukaryota</taxon>
        <taxon>Fungi</taxon>
        <taxon>Dikarya</taxon>
        <taxon>Basidiomycota</taxon>
        <taxon>Agaricomycotina</taxon>
        <taxon>Agaricomycetes</taxon>
        <taxon>Phallomycetidae</taxon>
        <taxon>Geastrales</taxon>
        <taxon>Sphaerobolaceae</taxon>
        <taxon>Sphaerobolus</taxon>
    </lineage>
</organism>
<dbReference type="Proteomes" id="UP000054279">
    <property type="component" value="Unassembled WGS sequence"/>
</dbReference>
<evidence type="ECO:0000256" key="8">
    <source>
        <dbReference type="RuleBase" id="RU004453"/>
    </source>
</evidence>
<dbReference type="Pfam" id="PF00704">
    <property type="entry name" value="Glyco_hydro_18"/>
    <property type="match status" value="2"/>
</dbReference>
<protein>
    <submittedName>
        <fullName evidence="10">Glycoside hydrolase family 18 protein</fullName>
    </submittedName>
</protein>
<dbReference type="InterPro" id="IPR029070">
    <property type="entry name" value="Chitinase_insertion_sf"/>
</dbReference>
<dbReference type="SMART" id="SM00636">
    <property type="entry name" value="Glyco_18"/>
    <property type="match status" value="1"/>
</dbReference>
<dbReference type="Gene3D" id="3.20.20.80">
    <property type="entry name" value="Glycosidases"/>
    <property type="match status" value="2"/>
</dbReference>
<dbReference type="InterPro" id="IPR017853">
    <property type="entry name" value="GH"/>
</dbReference>
<sequence length="298" mass="32449">MEASINSGFCGYGPDFCGTGCVSNCSGGNSALQRIIGYYESWATARPCSACAFASIDGDSFRIVPASPSDVDLYTRTTALKQFNPDFQVFISVGGWAFNDPPTQNIFSDLAANSNNRQAFINSLISFLQTYAFDGIDIDWEYPVAPERGGSSQDKENFVTLLRELRMAFDKYDLHGTWDGTDPSIGLVVNAHRPANAGPCRGSPGTLSYSGKNTRHNIGENLTATWDRTAAVKYIVWNNDQWVSYDDKDTFGQVLNLKLDFANNLCLGGVMVWSADQDDSVGTDIASLAGNAPQLECR</sequence>
<dbReference type="PANTHER" id="PTHR11177:SF333">
    <property type="entry name" value="CHITINASE"/>
    <property type="match status" value="1"/>
</dbReference>
<keyword evidence="11" id="KW-1185">Reference proteome</keyword>
<proteinExistence type="inferred from homology"/>
<evidence type="ECO:0000256" key="6">
    <source>
        <dbReference type="ARBA" id="ARBA00023326"/>
    </source>
</evidence>
<dbReference type="GO" id="GO:0008843">
    <property type="term" value="F:endochitinase activity"/>
    <property type="evidence" value="ECO:0007669"/>
    <property type="project" value="UniProtKB-EC"/>
</dbReference>
<dbReference type="Gene3D" id="3.10.50.10">
    <property type="match status" value="1"/>
</dbReference>
<feature type="domain" description="GH18" evidence="9">
    <location>
        <begin position="33"/>
        <end position="298"/>
    </location>
</feature>
<evidence type="ECO:0000313" key="10">
    <source>
        <dbReference type="EMBL" id="KIJ37863.1"/>
    </source>
</evidence>
<dbReference type="GO" id="GO:0006032">
    <property type="term" value="P:chitin catabolic process"/>
    <property type="evidence" value="ECO:0007669"/>
    <property type="project" value="UniProtKB-KW"/>
</dbReference>
<dbReference type="GO" id="GO:0000272">
    <property type="term" value="P:polysaccharide catabolic process"/>
    <property type="evidence" value="ECO:0007669"/>
    <property type="project" value="UniProtKB-KW"/>
</dbReference>
<dbReference type="InterPro" id="IPR011583">
    <property type="entry name" value="Chitinase_II/V-like_cat"/>
</dbReference>
<dbReference type="GO" id="GO:0008061">
    <property type="term" value="F:chitin binding"/>
    <property type="evidence" value="ECO:0007669"/>
    <property type="project" value="InterPro"/>
</dbReference>
<dbReference type="InterPro" id="IPR001579">
    <property type="entry name" value="Glyco_hydro_18_chit_AS"/>
</dbReference>
<dbReference type="PROSITE" id="PS01095">
    <property type="entry name" value="GH18_1"/>
    <property type="match status" value="1"/>
</dbReference>
<evidence type="ECO:0000259" key="9">
    <source>
        <dbReference type="PROSITE" id="PS51910"/>
    </source>
</evidence>
<reference evidence="10 11" key="1">
    <citation type="submission" date="2014-06" db="EMBL/GenBank/DDBJ databases">
        <title>Evolutionary Origins and Diversification of the Mycorrhizal Mutualists.</title>
        <authorList>
            <consortium name="DOE Joint Genome Institute"/>
            <consortium name="Mycorrhizal Genomics Consortium"/>
            <person name="Kohler A."/>
            <person name="Kuo A."/>
            <person name="Nagy L.G."/>
            <person name="Floudas D."/>
            <person name="Copeland A."/>
            <person name="Barry K.W."/>
            <person name="Cichocki N."/>
            <person name="Veneault-Fourrey C."/>
            <person name="LaButti K."/>
            <person name="Lindquist E.A."/>
            <person name="Lipzen A."/>
            <person name="Lundell T."/>
            <person name="Morin E."/>
            <person name="Murat C."/>
            <person name="Riley R."/>
            <person name="Ohm R."/>
            <person name="Sun H."/>
            <person name="Tunlid A."/>
            <person name="Henrissat B."/>
            <person name="Grigoriev I.V."/>
            <person name="Hibbett D.S."/>
            <person name="Martin F."/>
        </authorList>
    </citation>
    <scope>NUCLEOTIDE SEQUENCE [LARGE SCALE GENOMIC DNA]</scope>
    <source>
        <strain evidence="10 11">SS14</strain>
    </source>
</reference>
<dbReference type="PANTHER" id="PTHR11177">
    <property type="entry name" value="CHITINASE"/>
    <property type="match status" value="1"/>
</dbReference>
<dbReference type="AlphaFoldDB" id="A0A0C9U4K8"/>
<keyword evidence="6" id="KW-0624">Polysaccharide degradation</keyword>
<evidence type="ECO:0000256" key="5">
    <source>
        <dbReference type="ARBA" id="ARBA00023295"/>
    </source>
</evidence>
<evidence type="ECO:0000256" key="7">
    <source>
        <dbReference type="RuleBase" id="RU000489"/>
    </source>
</evidence>
<accession>A0A0C9U4K8</accession>
<name>A0A0C9U4K8_SPHS4</name>
<dbReference type="PROSITE" id="PS51910">
    <property type="entry name" value="GH18_2"/>
    <property type="match status" value="1"/>
</dbReference>
<dbReference type="SUPFAM" id="SSF51445">
    <property type="entry name" value="(Trans)glycosidases"/>
    <property type="match status" value="1"/>
</dbReference>
<dbReference type="InterPro" id="IPR001223">
    <property type="entry name" value="Glyco_hydro18_cat"/>
</dbReference>